<accession>A0A415EYL4</accession>
<sequence length="73" mass="8329">MLKSHSNVESTTISCLNALFLEGIGKEEHTMGQVAFHNLYKLIKGASTAEFVPVVEQFNREYIFKQRGYLSFE</sequence>
<proteinExistence type="predicted"/>
<comment type="caution">
    <text evidence="1">The sequence shown here is derived from an EMBL/GenBank/DDBJ whole genome shotgun (WGS) entry which is preliminary data.</text>
</comment>
<dbReference type="AlphaFoldDB" id="A0A415EYL4"/>
<evidence type="ECO:0000313" key="2">
    <source>
        <dbReference type="Proteomes" id="UP000286288"/>
    </source>
</evidence>
<evidence type="ECO:0000313" key="1">
    <source>
        <dbReference type="EMBL" id="RHK08389.1"/>
    </source>
</evidence>
<dbReference type="Proteomes" id="UP000286288">
    <property type="component" value="Unassembled WGS sequence"/>
</dbReference>
<name>A0A415EYL4_ENTCA</name>
<reference evidence="1 2" key="1">
    <citation type="submission" date="2018-08" db="EMBL/GenBank/DDBJ databases">
        <title>A genome reference for cultivated species of the human gut microbiota.</title>
        <authorList>
            <person name="Zou Y."/>
            <person name="Xue W."/>
            <person name="Luo G."/>
        </authorList>
    </citation>
    <scope>NUCLEOTIDE SEQUENCE [LARGE SCALE GENOMIC DNA]</scope>
    <source>
        <strain evidence="1 2">AF48-16</strain>
    </source>
</reference>
<protein>
    <submittedName>
        <fullName evidence="1">Superoxide dismutase</fullName>
    </submittedName>
</protein>
<gene>
    <name evidence="1" type="ORF">DW084_01325</name>
</gene>
<dbReference type="EMBL" id="QRMZ01000001">
    <property type="protein sequence ID" value="RHK08389.1"/>
    <property type="molecule type" value="Genomic_DNA"/>
</dbReference>
<organism evidence="1 2">
    <name type="scientific">Enterococcus casseliflavus</name>
    <name type="common">Enterococcus flavescens</name>
    <dbReference type="NCBI Taxonomy" id="37734"/>
    <lineage>
        <taxon>Bacteria</taxon>
        <taxon>Bacillati</taxon>
        <taxon>Bacillota</taxon>
        <taxon>Bacilli</taxon>
        <taxon>Lactobacillales</taxon>
        <taxon>Enterococcaceae</taxon>
        <taxon>Enterococcus</taxon>
    </lineage>
</organism>